<organism evidence="4">
    <name type="scientific">uncultured Aureispira sp</name>
    <dbReference type="NCBI Taxonomy" id="1331704"/>
    <lineage>
        <taxon>Bacteria</taxon>
        <taxon>Pseudomonadati</taxon>
        <taxon>Bacteroidota</taxon>
        <taxon>Saprospiria</taxon>
        <taxon>Saprospirales</taxon>
        <taxon>Saprospiraceae</taxon>
        <taxon>Aureispira</taxon>
        <taxon>environmental samples</taxon>
    </lineage>
</organism>
<dbReference type="Pfam" id="PF00560">
    <property type="entry name" value="LRR_1"/>
    <property type="match status" value="1"/>
</dbReference>
<dbReference type="SMART" id="SM00365">
    <property type="entry name" value="LRR_SD22"/>
    <property type="match status" value="9"/>
</dbReference>
<evidence type="ECO:0000256" key="1">
    <source>
        <dbReference type="ARBA" id="ARBA00022614"/>
    </source>
</evidence>
<dbReference type="GO" id="GO:0005737">
    <property type="term" value="C:cytoplasm"/>
    <property type="evidence" value="ECO:0007669"/>
    <property type="project" value="TreeGrafter"/>
</dbReference>
<feature type="transmembrane region" description="Helical" evidence="3">
    <location>
        <begin position="418"/>
        <end position="439"/>
    </location>
</feature>
<dbReference type="SMART" id="SM00369">
    <property type="entry name" value="LRR_TYP"/>
    <property type="match status" value="11"/>
</dbReference>
<evidence type="ECO:0000256" key="3">
    <source>
        <dbReference type="SAM" id="Phobius"/>
    </source>
</evidence>
<feature type="transmembrane region" description="Helical" evidence="3">
    <location>
        <begin position="388"/>
        <end position="406"/>
    </location>
</feature>
<evidence type="ECO:0000256" key="2">
    <source>
        <dbReference type="ARBA" id="ARBA00022737"/>
    </source>
</evidence>
<keyword evidence="3" id="KW-0812">Transmembrane</keyword>
<dbReference type="SUPFAM" id="SSF52058">
    <property type="entry name" value="L domain-like"/>
    <property type="match status" value="1"/>
</dbReference>
<dbReference type="SMART" id="SM00364">
    <property type="entry name" value="LRR_BAC"/>
    <property type="match status" value="7"/>
</dbReference>
<feature type="transmembrane region" description="Helical" evidence="3">
    <location>
        <begin position="353"/>
        <end position="376"/>
    </location>
</feature>
<name>A0A6S6UJ31_9BACT</name>
<dbReference type="PANTHER" id="PTHR48051">
    <property type="match status" value="1"/>
</dbReference>
<dbReference type="EMBL" id="CACVAQ010000543">
    <property type="protein sequence ID" value="CAA6830254.1"/>
    <property type="molecule type" value="Genomic_DNA"/>
</dbReference>
<dbReference type="AlphaFoldDB" id="A0A6S6UJ31"/>
<dbReference type="InterPro" id="IPR003591">
    <property type="entry name" value="Leu-rich_rpt_typical-subtyp"/>
</dbReference>
<feature type="transmembrane region" description="Helical" evidence="3">
    <location>
        <begin position="329"/>
        <end position="346"/>
    </location>
</feature>
<feature type="transmembrane region" description="Helical" evidence="3">
    <location>
        <begin position="451"/>
        <end position="469"/>
    </location>
</feature>
<protein>
    <submittedName>
        <fullName evidence="4">Uncharacterized protein</fullName>
    </submittedName>
</protein>
<evidence type="ECO:0000313" key="4">
    <source>
        <dbReference type="EMBL" id="CAA6830254.1"/>
    </source>
</evidence>
<accession>A0A6S6UJ31</accession>
<proteinExistence type="predicted"/>
<feature type="transmembrane region" description="Helical" evidence="3">
    <location>
        <begin position="12"/>
        <end position="29"/>
    </location>
</feature>
<keyword evidence="3" id="KW-0472">Membrane</keyword>
<dbReference type="InterPro" id="IPR032675">
    <property type="entry name" value="LRR_dom_sf"/>
</dbReference>
<dbReference type="PROSITE" id="PS51450">
    <property type="entry name" value="LRR"/>
    <property type="match status" value="9"/>
</dbReference>
<feature type="transmembrane region" description="Helical" evidence="3">
    <location>
        <begin position="123"/>
        <end position="142"/>
    </location>
</feature>
<dbReference type="Gene3D" id="3.80.10.10">
    <property type="entry name" value="Ribonuclease Inhibitor"/>
    <property type="match status" value="4"/>
</dbReference>
<dbReference type="PANTHER" id="PTHR48051:SF1">
    <property type="entry name" value="RAS SUPPRESSOR PROTEIN 1"/>
    <property type="match status" value="1"/>
</dbReference>
<dbReference type="InterPro" id="IPR001611">
    <property type="entry name" value="Leu-rich_rpt"/>
</dbReference>
<keyword evidence="1" id="KW-0433">Leucine-rich repeat</keyword>
<dbReference type="Pfam" id="PF13855">
    <property type="entry name" value="LRR_8"/>
    <property type="match status" value="4"/>
</dbReference>
<gene>
    <name evidence="4" type="ORF">HELGO_WM26942</name>
</gene>
<dbReference type="InterPro" id="IPR050216">
    <property type="entry name" value="LRR_domain-containing"/>
</dbReference>
<sequence length="1040" mass="117068">MSLYRHNSNKPFIFTVLFLFLVVLLLIPLRPSVWERDDALSETSDSLLQIGSDSLLGRDSLVLTTVSIQDTHLAFVPNIDSTAMDTTIVVQTIETVDTTVITLAAPAPSIIEKAENTGPNPLFLLWWLFLFIAFAWLLYKWLTARWQKKYWLEYNAKLQPLASTNPSNSNIDFDFADLPLVDTALEEIDAPLVTNSINETVEEPILIEPDWVEVEEPEVDSDTIVDPPAEAIVPLPEPKITPKDLSVSTAKAPLASSVLALFFAEFFGRLPRIIFEVGRGITSIFSFFSTGNQKRTPLDLKWQDGVSLTMILFFIACKAIIFPHAPTSMGANIILGLAVWGAPALFRRHWGWGVLAILITLGEFIGLIVYVILQALKDVPPSEGGDNSILWFFAVSLGLSFLYWSYKKGWLPTFKSILSFVLITPMAYIILLPYINTWIQGDPFFYGFGDIVSRLIGLYILYLIITGIINPATSKKSKEPVEKITDRPTPPLTNTAVEPLEIPSSEKAFSSLSSEELSELFRTPNWYKKVALDQFDIISMPSRELCAQNEFIVLYLPDCINLKLLYLSNNNFLEIPYEISTLEQLEILDLSYNQINAISPEIEYLKNLKVLSLAHNNISEIPPELAQLSQLTQIDLTGNPLSKDAIQQLKTYFHAIILKFDAPEEEAISSVEIIESVPETSLFDDEVLVKTVRKNLYKELKNPEKVYALSTLMNKKLSDLPLSVLQKFPNLKSLFLNSNLFIEVPEAIYHLPTLTTLGLAYNKITSLPDRISTLQNLKELDLSGNLIHSFSPAIIQLPNLSKLNLSGIGLTVFPAFLLKMRQLESINLAGNHILRIPKNIQDLSNLKELSLSFSGINTIPDEIFALKSLRVLEWTGNNLERISPKIAGLENLEKLAIGFNENLESPTSLLRELPRLKELHLSGLKGGMKKPIILNVGILKKLQILWLSYNELQELPTSLFDLHELRTLSLANNKLTQLSERLGELSNLEYLYVEKNQLTSLPNSIKQLKKLRRLNLSNNPIDIKEKRALQRSLPHVNILF</sequence>
<keyword evidence="3" id="KW-1133">Transmembrane helix</keyword>
<reference evidence="4" key="1">
    <citation type="submission" date="2020-01" db="EMBL/GenBank/DDBJ databases">
        <authorList>
            <person name="Meier V. D."/>
            <person name="Meier V D."/>
        </authorList>
    </citation>
    <scope>NUCLEOTIDE SEQUENCE</scope>
    <source>
        <strain evidence="4">HLG_WM_MAG_10</strain>
    </source>
</reference>
<dbReference type="SUPFAM" id="SSF52075">
    <property type="entry name" value="Outer arm dynein light chain 1"/>
    <property type="match status" value="1"/>
</dbReference>
<keyword evidence="2" id="KW-0677">Repeat</keyword>